<dbReference type="InterPro" id="IPR020945">
    <property type="entry name" value="DMSO/NO3_reduct_chaperone"/>
</dbReference>
<dbReference type="InterPro" id="IPR003765">
    <property type="entry name" value="NO3_reductase_chaperone_NarJ"/>
</dbReference>
<evidence type="ECO:0000313" key="3">
    <source>
        <dbReference type="Proteomes" id="UP000612899"/>
    </source>
</evidence>
<dbReference type="PANTHER" id="PTHR43680:SF2">
    <property type="entry name" value="NITRATE REDUCTASE MOLYBDENUM COFACTOR ASSEMBLY CHAPERONE NARJ"/>
    <property type="match status" value="1"/>
</dbReference>
<protein>
    <recommendedName>
        <fullName evidence="4">Nitrate reductase molybdenum cofactor assembly chaperone</fullName>
    </recommendedName>
</protein>
<dbReference type="NCBIfam" id="TIGR00684">
    <property type="entry name" value="narJ"/>
    <property type="match status" value="1"/>
</dbReference>
<sequence>MSRAVHMAASIALSYPTATRLQPFQGLFPRLETYLEGTPLPALEARYVETFDLRKRCCLYLTYYTHGDTRRRGLALLKFRQAYQRAGLALTDEELPDHLAVVLEFSAAGHSREATDLMLAHRAGLDLLWHALDELGSPYAEAVAAVRATLPPPGPADAALAVTLAQDGPPTELVGI</sequence>
<dbReference type="AlphaFoldDB" id="A0A8J3Q5E4"/>
<keyword evidence="1" id="KW-0534">Nitrate assimilation</keyword>
<dbReference type="InterPro" id="IPR036411">
    <property type="entry name" value="TorD-like_sf"/>
</dbReference>
<evidence type="ECO:0000313" key="2">
    <source>
        <dbReference type="EMBL" id="GIH03666.1"/>
    </source>
</evidence>
<proteinExistence type="predicted"/>
<comment type="caution">
    <text evidence="2">The sequence shown here is derived from an EMBL/GenBank/DDBJ whole genome shotgun (WGS) entry which is preliminary data.</text>
</comment>
<gene>
    <name evidence="2" type="ORF">Rhe02_17330</name>
</gene>
<dbReference type="EMBL" id="BONY01000008">
    <property type="protein sequence ID" value="GIH03666.1"/>
    <property type="molecule type" value="Genomic_DNA"/>
</dbReference>
<dbReference type="Gene3D" id="1.10.3480.10">
    <property type="entry name" value="TorD-like"/>
    <property type="match status" value="1"/>
</dbReference>
<keyword evidence="3" id="KW-1185">Reference proteome</keyword>
<dbReference type="GO" id="GO:0051131">
    <property type="term" value="P:chaperone-mediated protein complex assembly"/>
    <property type="evidence" value="ECO:0007669"/>
    <property type="project" value="InterPro"/>
</dbReference>
<evidence type="ECO:0000256" key="1">
    <source>
        <dbReference type="ARBA" id="ARBA00023063"/>
    </source>
</evidence>
<evidence type="ECO:0008006" key="4">
    <source>
        <dbReference type="Google" id="ProtNLM"/>
    </source>
</evidence>
<organism evidence="2 3">
    <name type="scientific">Rhizocola hellebori</name>
    <dbReference type="NCBI Taxonomy" id="1392758"/>
    <lineage>
        <taxon>Bacteria</taxon>
        <taxon>Bacillati</taxon>
        <taxon>Actinomycetota</taxon>
        <taxon>Actinomycetes</taxon>
        <taxon>Micromonosporales</taxon>
        <taxon>Micromonosporaceae</taxon>
        <taxon>Rhizocola</taxon>
    </lineage>
</organism>
<dbReference type="GO" id="GO:0042128">
    <property type="term" value="P:nitrate assimilation"/>
    <property type="evidence" value="ECO:0007669"/>
    <property type="project" value="UniProtKB-KW"/>
</dbReference>
<accession>A0A8J3Q5E4</accession>
<reference evidence="2" key="1">
    <citation type="submission" date="2021-01" db="EMBL/GenBank/DDBJ databases">
        <title>Whole genome shotgun sequence of Rhizocola hellebori NBRC 109834.</title>
        <authorList>
            <person name="Komaki H."/>
            <person name="Tamura T."/>
        </authorList>
    </citation>
    <scope>NUCLEOTIDE SEQUENCE</scope>
    <source>
        <strain evidence="2">NBRC 109834</strain>
    </source>
</reference>
<dbReference type="PANTHER" id="PTHR43680">
    <property type="entry name" value="NITRATE REDUCTASE MOLYBDENUM COFACTOR ASSEMBLY CHAPERONE"/>
    <property type="match status" value="1"/>
</dbReference>
<dbReference type="GO" id="GO:0051082">
    <property type="term" value="F:unfolded protein binding"/>
    <property type="evidence" value="ECO:0007669"/>
    <property type="project" value="InterPro"/>
</dbReference>
<dbReference type="GO" id="GO:0016530">
    <property type="term" value="F:metallochaperone activity"/>
    <property type="evidence" value="ECO:0007669"/>
    <property type="project" value="TreeGrafter"/>
</dbReference>
<dbReference type="SUPFAM" id="SSF89155">
    <property type="entry name" value="TorD-like"/>
    <property type="match status" value="1"/>
</dbReference>
<dbReference type="RefSeq" id="WP_203907564.1">
    <property type="nucleotide sequence ID" value="NZ_BONY01000008.1"/>
</dbReference>
<name>A0A8J3Q5E4_9ACTN</name>
<dbReference type="Proteomes" id="UP000612899">
    <property type="component" value="Unassembled WGS sequence"/>
</dbReference>
<dbReference type="Pfam" id="PF02613">
    <property type="entry name" value="Nitrate_red_del"/>
    <property type="match status" value="1"/>
</dbReference>